<evidence type="ECO:0000259" key="4">
    <source>
        <dbReference type="SMART" id="SM01214"/>
    </source>
</evidence>
<evidence type="ECO:0000313" key="7">
    <source>
        <dbReference type="EMBL" id="KIW00215.1"/>
    </source>
</evidence>
<sequence length="2992" mass="339467">MATHLSFVAGLLVLAYLSTFILFAIIRVLFGVSIQRLWWSGLRRIAFTPKEGVRIDIRGLRLSLHRPTFAQPTWLSVVITELKVTLDLKALGNKTARKRWGSRWVGGGSMPASRSHTPPRTPVKVNSPGVDETEVEETEVEEEEEEQRSRTWQRLTQYKERIKRLHRQIQWIRLVDLVAENSSLIVLGAGSFQLSSFTMAVDTRRKTVDRSRLFQHRKVESDLQQPAEWILTARNLLFALEGDEANEMLDYATLNVHGLLSQKLEGLRDASIALKLGRVSLPYDDLLLFKERSENQRKNHSRRQTGSRNSETSFREIMDELERPGSQEEAIVQTVSDSKEFVASILRGIQEIQFAVGFMGLSKQVRARSVKKGHAPIYLNMSMKEVGLDVLRLEGGSPAHLTYFSRDDVAHQALLTAISISVGIDDGHDHPERLFYVPMATATLKSTLPSKTIQMSKQKNVADRNTNILFANLVVTSPSIDLDPKHLPLVRTILRNQRDRPRARSPPSKHPERHRLISRLLPKASVKISIHEPVVRVSLPCMDITRRGTGEFDLLISAMSSMSVDLESSHSAGAEFHYSLTSTFRVASHQLYYQTASGERHNLLVTESLELKAQMSASPQVAVVVSGNAQTFSVYMVRPEISEGVRLIVAQLRADVLKGRPESAPDPPSFLRRLPPWLLHLQISGSDFNVEVAGVDPSISEQARGVAVHLESWTAEYKANRHEEAVTRPTRRRATSRSIAGDDVFLRPLTPASPRRTYGTETDNRRLAVHLYGMEAFVIESVESWEPESFMSLPRFEVALSTSTDHQGPLLHINSVAKALYVQYSLYRHFAWGMVVTVIRKTFATPDVVPLSPTVQLSPTPWSPDSASASTSPFTSPARKEAVMLDFKTGIIQLKATMPSDPALMIQIFGFEAGRHRWSMPFAKARLMRLYADTPNLKGYWSRVISIRGARVDYRQSRRKFGTGYVDEKSIDIVSEAIRVAVPHQLVVHRIFDNIVNVVKVSEQLHYRFKTGTDEYILAKTPEGPKKVPKVSLRTQAFLFEIEDGAFDWKLGVIYLQGLQEQKQRLAREEAFRLKCKRISEADSKHGASRFRAKSAHQVRGRHGRRTSQDKGSAERSHSAEVRPKRESSDHADRIPRYDAQGTCGMSETAKRSIEEARAALDLYNSQSWKRRIDNAYNFQHEGIRDLRNLVWGLDDDPEDAEQKENIMSINERPALMAVLISDLNIALDKPSFPLHDYPNYLHTVGKGMPLDMQYGLLIPMHVNIAMGEARVTLRDYPLPVLHVPAIRAGQSPRLPSLSLTTDFVIAEEFRDDESIRHAQIVVVPAERDSDGKEKGGLKIDVRRTVSAVKTYSNISVDINTSLPTRITWGSSYQPAIQDMMQVIENFTKPPVDPSERVGFWDKIRLTFHSSIKVAWKGDGDVNLVLKGSRDPYQVTGSGAGFVMCWRNDVVWRIAQDDDPRKFMTVDSGEYVLAVPDFSKDARRHYERVTNEEHMSVSSGSSAHDSGRFKKTIMKLSGNVQWLAGLVFERNTRDGGRSFQFKPHYEVVLKNSEFAKPVNGRPWDAYHGFRSHHIHLSVAISAPHNRDWTVTNLKPSSNYNSVHLTPRFFSHFFDWWSMFSGVMSLPIRQGKLFPGVEKSSKKFARHLATIKYNLLLSPLYLSHIYKHKDSEEYGQNFFYATGLKMKLDSFMLDLHQRRETFRTMHQNAQGNSGKGESTTSAMRINQAQLDLISTDIRAVSAKITGTDLSNIEHASDETLASYEQSVPKADLSCFTIPDNDTGWVDMDDFVEMDWTLPAEPNPETKILPLAFAPRFTYFRNTDHHNVINGDPNRSSAFGHEPTHYCVMSRRNDPRRVQCDLIQERLDKLEEQISQNSRTIGDQELKLVRSTTEAEKELYEARLRAWREHHETLQKKLRFLQSMHKTLLSRLDDGDRRAIPDPELDAEDAYYDTHEEYDPTDPEVLGMDSAPLSDDISDFNNRFIIHNAQVKWNNSLRDIILRYIHQVSQRRGFVYYMSHRAVKFILDIVEEQKRNQANQRPDMMRYQSDTTSPLTPQVSKDAELEVQDRIEELLKAANRVVTADDPDHDEKLKKSPAAGGPDDEISHNFIAQNGYHLRLIAPQIQLQSEKNMKAAVLVTSKGMQLKVVQIMDKDRLTDEVSGLVQRRFTAGMDSVQIFVTSSKNFSPEFLRMYAGNRYGTRAGSSWPPWVPLEAMFDFNIDPFGFQRVVERTSVSMRYDKFNTLRLKYNDDVTSGQGNEQGNDQDENRIDHVWVNFPQFHAICDSAQYYAMYIIVLDLLLYSEPLEKTRRERLEKIMLASDFSDLSDAPGMVMKLQEKIRTMQEIKLMFQINEQTLNRQQWKERILLEHDLANCEDELFFIMKAITTSQRRIDERASSSVQTALLRWEIFAKELVWHLLREQHEHLVEMQISNAVFNRIDNNDGSNENTMEIGSIQGFNLLPDAIYPTIVEPFTEATSNTEKAMSNAHELAHHHKRKSILTVHWLQLEAIAGIKVVERFEADVHPLKIQLEREVGLKVFEYIFPGSNAKAGENGISPFNVRHMLPQGDDDDEEDQEDDSNVSPSDSNQLMHSSNDNLVGAGDLSLRLMPTMNLPEIRKDKEKDKSRSDQSHRDYWRSHFKKDNSGTDLRKLAMKSRTKEASETSSLKPPSIQRADTSMSQLSITAEKGKRFGKGKSSGGFTKDKKEKATSDDLNTMLKRANDYMALGYVRIPSMVLCLSYRSGKGQRTIVPDVHDLVFRLPTLEYRNKTWSTMDLVMQLRKEVTRGLVSHAGAIVGNMFHSHKVSKLQQTRLRDLASSSVLLGKGKSALDTTTSSDATSSRNLSLMEWEENEDENEGQPRTSFASSNRYTDSIVSSQQGNGSQSSSLNGQQAYTPPSDRRPRTAGSIPSGNGTGSPHTNPVNRRRSRAASIAESEKSRKSSVMGVGRKLSVMANRLRDNSGGELDDDGSRHRSRIPIPKFLHNKVDKDATPTP</sequence>
<dbReference type="InterPro" id="IPR019449">
    <property type="entry name" value="FMP27_WPPW_RBG"/>
</dbReference>
<feature type="compositionally biased region" description="Acidic residues" evidence="2">
    <location>
        <begin position="131"/>
        <end position="146"/>
    </location>
</feature>
<dbReference type="SMART" id="SM01214">
    <property type="entry name" value="Fmp27_GFWDK"/>
    <property type="match status" value="1"/>
</dbReference>
<evidence type="ECO:0000256" key="2">
    <source>
        <dbReference type="SAM" id="MobiDB-lite"/>
    </source>
</evidence>
<feature type="region of interest" description="Disordered" evidence="2">
    <location>
        <begin position="294"/>
        <end position="313"/>
    </location>
</feature>
<feature type="coiled-coil region" evidence="1">
    <location>
        <begin position="1858"/>
        <end position="1915"/>
    </location>
</feature>
<keyword evidence="1" id="KW-0175">Coiled coil</keyword>
<name>A0A0D2A1L3_9PEZI</name>
<feature type="transmembrane region" description="Helical" evidence="3">
    <location>
        <begin position="6"/>
        <end position="30"/>
    </location>
</feature>
<accession>A0A0D2A1L3</accession>
<feature type="compositionally biased region" description="Basic and acidic residues" evidence="2">
    <location>
        <begin position="2982"/>
        <end position="2992"/>
    </location>
</feature>
<feature type="compositionally biased region" description="Basic and acidic residues" evidence="2">
    <location>
        <begin position="2614"/>
        <end position="2660"/>
    </location>
</feature>
<dbReference type="OrthoDB" id="1562405at2759"/>
<dbReference type="PANTHER" id="PTHR15678">
    <property type="entry name" value="ANTIGEN MLAA-22-RELATED"/>
    <property type="match status" value="1"/>
</dbReference>
<feature type="compositionally biased region" description="Polar residues" evidence="2">
    <location>
        <begin position="2661"/>
        <end position="2682"/>
    </location>
</feature>
<keyword evidence="3" id="KW-0472">Membrane</keyword>
<dbReference type="SMART" id="SM01215">
    <property type="entry name" value="Fmp27_SW"/>
    <property type="match status" value="1"/>
</dbReference>
<feature type="compositionally biased region" description="Basic residues" evidence="2">
    <location>
        <begin position="1087"/>
        <end position="1106"/>
    </location>
</feature>
<protein>
    <recommendedName>
        <fullName evidence="9">FMP27 GFWDK domain-containing protein</fullName>
    </recommendedName>
</protein>
<feature type="compositionally biased region" description="Acidic residues" evidence="2">
    <location>
        <begin position="2566"/>
        <end position="2578"/>
    </location>
</feature>
<evidence type="ECO:0000256" key="3">
    <source>
        <dbReference type="SAM" id="Phobius"/>
    </source>
</evidence>
<proteinExistence type="predicted"/>
<dbReference type="Pfam" id="PF10344">
    <property type="entry name" value="Hobbit"/>
    <property type="match status" value="1"/>
</dbReference>
<dbReference type="InParanoid" id="A0A0D2A1L3"/>
<dbReference type="InterPro" id="IPR019415">
    <property type="entry name" value="FMP27_SW_RBG"/>
</dbReference>
<feature type="region of interest" description="Disordered" evidence="2">
    <location>
        <begin position="2612"/>
        <end position="2707"/>
    </location>
</feature>
<dbReference type="InterPro" id="IPR045167">
    <property type="entry name" value="Hobbit"/>
</dbReference>
<evidence type="ECO:0008006" key="9">
    <source>
        <dbReference type="Google" id="ProtNLM"/>
    </source>
</evidence>
<feature type="region of interest" description="Disordered" evidence="2">
    <location>
        <begin position="1085"/>
        <end position="1142"/>
    </location>
</feature>
<dbReference type="RefSeq" id="XP_016210084.1">
    <property type="nucleotide sequence ID" value="XM_016362119.1"/>
</dbReference>
<dbReference type="GeneID" id="27316228"/>
<evidence type="ECO:0000259" key="5">
    <source>
        <dbReference type="SMART" id="SM01215"/>
    </source>
</evidence>
<feature type="region of interest" description="Disordered" evidence="2">
    <location>
        <begin position="2551"/>
        <end position="2599"/>
    </location>
</feature>
<keyword evidence="3" id="KW-1133">Transmembrane helix</keyword>
<evidence type="ECO:0000313" key="8">
    <source>
        <dbReference type="Proteomes" id="UP000053259"/>
    </source>
</evidence>
<keyword evidence="8" id="KW-1185">Reference proteome</keyword>
<reference evidence="7 8" key="1">
    <citation type="submission" date="2015-01" db="EMBL/GenBank/DDBJ databases">
        <title>The Genome Sequence of Ochroconis gallopava CBS43764.</title>
        <authorList>
            <consortium name="The Broad Institute Genomics Platform"/>
            <person name="Cuomo C."/>
            <person name="de Hoog S."/>
            <person name="Gorbushina A."/>
            <person name="Stielow B."/>
            <person name="Teixiera M."/>
            <person name="Abouelleil A."/>
            <person name="Chapman S.B."/>
            <person name="Priest M."/>
            <person name="Young S.K."/>
            <person name="Wortman J."/>
            <person name="Nusbaum C."/>
            <person name="Birren B."/>
        </authorList>
    </citation>
    <scope>NUCLEOTIDE SEQUENCE [LARGE SCALE GENOMIC DNA]</scope>
    <source>
        <strain evidence="7 8">CBS 43764</strain>
    </source>
</reference>
<feature type="region of interest" description="Disordered" evidence="2">
    <location>
        <begin position="2080"/>
        <end position="2102"/>
    </location>
</feature>
<organism evidence="7 8">
    <name type="scientific">Verruconis gallopava</name>
    <dbReference type="NCBI Taxonomy" id="253628"/>
    <lineage>
        <taxon>Eukaryota</taxon>
        <taxon>Fungi</taxon>
        <taxon>Dikarya</taxon>
        <taxon>Ascomycota</taxon>
        <taxon>Pezizomycotina</taxon>
        <taxon>Dothideomycetes</taxon>
        <taxon>Pleosporomycetidae</taxon>
        <taxon>Venturiales</taxon>
        <taxon>Sympoventuriaceae</taxon>
        <taxon>Verruconis</taxon>
    </lineage>
</organism>
<feature type="compositionally biased region" description="Low complexity" evidence="2">
    <location>
        <begin position="2874"/>
        <end position="2890"/>
    </location>
</feature>
<dbReference type="FunCoup" id="A0A0D2A1L3">
    <property type="interactions" value="463"/>
</dbReference>
<feature type="compositionally biased region" description="Polar residues" evidence="2">
    <location>
        <begin position="2905"/>
        <end position="2920"/>
    </location>
</feature>
<dbReference type="VEuPathDB" id="FungiDB:PV09_08255"/>
<feature type="region of interest" description="Disordered" evidence="2">
    <location>
        <begin position="2872"/>
        <end position="2992"/>
    </location>
</feature>
<dbReference type="PANTHER" id="PTHR15678:SF6">
    <property type="entry name" value="BRIDGE-LIKE LIPID TRANSFER PROTEIN FAMILY MEMBER 2"/>
    <property type="match status" value="1"/>
</dbReference>
<dbReference type="Proteomes" id="UP000053259">
    <property type="component" value="Unassembled WGS sequence"/>
</dbReference>
<evidence type="ECO:0000259" key="6">
    <source>
        <dbReference type="SMART" id="SM01216"/>
    </source>
</evidence>
<feature type="domain" description="FMP27 WPPW motif-containing RBG unit" evidence="6">
    <location>
        <begin position="1682"/>
        <end position="2214"/>
    </location>
</feature>
<feature type="domain" description="FMP27/BLTP2/Hobbit GFWDK motif-containing RBG unit" evidence="4">
    <location>
        <begin position="1276"/>
        <end position="1435"/>
    </location>
</feature>
<feature type="compositionally biased region" description="Polar residues" evidence="2">
    <location>
        <begin position="2579"/>
        <end position="2595"/>
    </location>
</feature>
<dbReference type="HOGENOM" id="CLU_000592_0_0_1"/>
<dbReference type="SMART" id="SM01216">
    <property type="entry name" value="Fmp27_WPPW"/>
    <property type="match status" value="1"/>
</dbReference>
<gene>
    <name evidence="7" type="ORF">PV09_08255</name>
</gene>
<feature type="compositionally biased region" description="Basic and acidic residues" evidence="2">
    <location>
        <begin position="1107"/>
        <end position="1137"/>
    </location>
</feature>
<dbReference type="InterPro" id="IPR019441">
    <property type="entry name" value="FMP27/BLTP2/Hobbit_GFWDK_RBG"/>
</dbReference>
<evidence type="ECO:0000256" key="1">
    <source>
        <dbReference type="SAM" id="Coils"/>
    </source>
</evidence>
<dbReference type="STRING" id="253628.A0A0D2A1L3"/>
<feature type="domain" description="FMP27 SW motif-containing RBG unit" evidence="5">
    <location>
        <begin position="1156"/>
        <end position="1258"/>
    </location>
</feature>
<dbReference type="EMBL" id="KN847566">
    <property type="protein sequence ID" value="KIW00215.1"/>
    <property type="molecule type" value="Genomic_DNA"/>
</dbReference>
<keyword evidence="3" id="KW-0812">Transmembrane</keyword>
<feature type="region of interest" description="Disordered" evidence="2">
    <location>
        <begin position="106"/>
        <end position="146"/>
    </location>
</feature>